<proteinExistence type="inferred from homology"/>
<keyword evidence="3 5" id="KW-0949">S-adenosyl-L-methionine</keyword>
<dbReference type="GO" id="GO:0008168">
    <property type="term" value="F:methyltransferase activity"/>
    <property type="evidence" value="ECO:0007669"/>
    <property type="project" value="UniProtKB-KW"/>
</dbReference>
<dbReference type="PANTHER" id="PTHR18895">
    <property type="entry name" value="HEMK METHYLTRANSFERASE"/>
    <property type="match status" value="1"/>
</dbReference>
<dbReference type="PANTHER" id="PTHR18895:SF74">
    <property type="entry name" value="MTRF1L RELEASE FACTOR GLUTAMINE METHYLTRANSFERASE"/>
    <property type="match status" value="1"/>
</dbReference>
<organism evidence="8 9">
    <name type="scientific">Methylorubrum aminovorans</name>
    <dbReference type="NCBI Taxonomy" id="269069"/>
    <lineage>
        <taxon>Bacteria</taxon>
        <taxon>Pseudomonadati</taxon>
        <taxon>Pseudomonadota</taxon>
        <taxon>Alphaproteobacteria</taxon>
        <taxon>Hyphomicrobiales</taxon>
        <taxon>Methylobacteriaceae</taxon>
        <taxon>Methylorubrum</taxon>
    </lineage>
</organism>
<comment type="catalytic activity">
    <reaction evidence="4 5">
        <text>L-glutaminyl-[peptide chain release factor] + S-adenosyl-L-methionine = N(5)-methyl-L-glutaminyl-[peptide chain release factor] + S-adenosyl-L-homocysteine + H(+)</text>
        <dbReference type="Rhea" id="RHEA:42896"/>
        <dbReference type="Rhea" id="RHEA-COMP:10271"/>
        <dbReference type="Rhea" id="RHEA-COMP:10272"/>
        <dbReference type="ChEBI" id="CHEBI:15378"/>
        <dbReference type="ChEBI" id="CHEBI:30011"/>
        <dbReference type="ChEBI" id="CHEBI:57856"/>
        <dbReference type="ChEBI" id="CHEBI:59789"/>
        <dbReference type="ChEBI" id="CHEBI:61891"/>
        <dbReference type="EC" id="2.1.1.297"/>
    </reaction>
</comment>
<dbReference type="HAMAP" id="MF_02126">
    <property type="entry name" value="RF_methyltr_PrmC"/>
    <property type="match status" value="1"/>
</dbReference>
<dbReference type="InterPro" id="IPR029063">
    <property type="entry name" value="SAM-dependent_MTases_sf"/>
</dbReference>
<protein>
    <recommendedName>
        <fullName evidence="5">Release factor glutamine methyltransferase</fullName>
        <shortName evidence="5">RF MTase</shortName>
        <ecNumber evidence="5">2.1.1.297</ecNumber>
    </recommendedName>
    <alternativeName>
        <fullName evidence="5">N5-glutamine methyltransferase PrmC</fullName>
    </alternativeName>
    <alternativeName>
        <fullName evidence="5">Protein-(glutamine-N5) MTase PrmC</fullName>
    </alternativeName>
    <alternativeName>
        <fullName evidence="5">Protein-glutamine N-methyltransferase PrmC</fullName>
    </alternativeName>
</protein>
<dbReference type="InterPro" id="IPR019874">
    <property type="entry name" value="RF_methyltr_PrmC"/>
</dbReference>
<dbReference type="NCBIfam" id="TIGR00536">
    <property type="entry name" value="hemK_fam"/>
    <property type="match status" value="1"/>
</dbReference>
<dbReference type="InterPro" id="IPR007848">
    <property type="entry name" value="Small_mtfrase_dom"/>
</dbReference>
<feature type="binding site" evidence="5">
    <location>
        <begin position="206"/>
        <end position="209"/>
    </location>
    <ligand>
        <name>substrate</name>
    </ligand>
</feature>
<reference evidence="8" key="2">
    <citation type="submission" date="2021-08" db="EMBL/GenBank/DDBJ databases">
        <authorList>
            <person name="Tani A."/>
            <person name="Ola A."/>
            <person name="Ogura Y."/>
            <person name="Katsura K."/>
            <person name="Hayashi T."/>
        </authorList>
    </citation>
    <scope>NUCLEOTIDE SEQUENCE</scope>
    <source>
        <strain evidence="8">NBRC 15686</strain>
    </source>
</reference>
<reference evidence="8" key="1">
    <citation type="journal article" date="2021" name="Front. Microbiol.">
        <title>Comprehensive Comparative Genomics and Phenotyping of Methylobacterium Species.</title>
        <authorList>
            <person name="Alessa O."/>
            <person name="Ogura Y."/>
            <person name="Fujitani Y."/>
            <person name="Takami H."/>
            <person name="Hayashi T."/>
            <person name="Sahin N."/>
            <person name="Tani A."/>
        </authorList>
    </citation>
    <scope>NUCLEOTIDE SEQUENCE</scope>
    <source>
        <strain evidence="8">NBRC 15686</strain>
    </source>
</reference>
<evidence type="ECO:0000313" key="8">
    <source>
        <dbReference type="EMBL" id="GJE65700.1"/>
    </source>
</evidence>
<evidence type="ECO:0000256" key="4">
    <source>
        <dbReference type="ARBA" id="ARBA00048391"/>
    </source>
</evidence>
<dbReference type="NCBIfam" id="TIGR03534">
    <property type="entry name" value="RF_mod_PrmC"/>
    <property type="match status" value="1"/>
</dbReference>
<evidence type="ECO:0000259" key="6">
    <source>
        <dbReference type="Pfam" id="PF05175"/>
    </source>
</evidence>
<feature type="binding site" evidence="5">
    <location>
        <position position="163"/>
    </location>
    <ligand>
        <name>S-adenosyl-L-methionine</name>
        <dbReference type="ChEBI" id="CHEBI:59789"/>
    </ligand>
</feature>
<dbReference type="Gene3D" id="1.10.8.10">
    <property type="entry name" value="DNA helicase RuvA subunit, C-terminal domain"/>
    <property type="match status" value="1"/>
</dbReference>
<dbReference type="Pfam" id="PF05175">
    <property type="entry name" value="MTS"/>
    <property type="match status" value="1"/>
</dbReference>
<dbReference type="InterPro" id="IPR050320">
    <property type="entry name" value="N5-glutamine_MTase"/>
</dbReference>
<feature type="binding site" evidence="5">
    <location>
        <position position="192"/>
    </location>
    <ligand>
        <name>S-adenosyl-L-methionine</name>
        <dbReference type="ChEBI" id="CHEBI:59789"/>
    </ligand>
</feature>
<feature type="domain" description="Release factor glutamine methyltransferase N-terminal" evidence="7">
    <location>
        <begin position="25"/>
        <end position="94"/>
    </location>
</feature>
<comment type="caution">
    <text evidence="8">The sequence shown here is derived from an EMBL/GenBank/DDBJ whole genome shotgun (WGS) entry which is preliminary data.</text>
</comment>
<keyword evidence="1 5" id="KW-0489">Methyltransferase</keyword>
<dbReference type="PROSITE" id="PS00092">
    <property type="entry name" value="N6_MTASE"/>
    <property type="match status" value="1"/>
</dbReference>
<evidence type="ECO:0000259" key="7">
    <source>
        <dbReference type="Pfam" id="PF17827"/>
    </source>
</evidence>
<dbReference type="Pfam" id="PF17827">
    <property type="entry name" value="PrmC_N"/>
    <property type="match status" value="1"/>
</dbReference>
<dbReference type="Proteomes" id="UP001055039">
    <property type="component" value="Unassembled WGS sequence"/>
</dbReference>
<dbReference type="Gene3D" id="3.40.50.150">
    <property type="entry name" value="Vaccinia Virus protein VP39"/>
    <property type="match status" value="1"/>
</dbReference>
<evidence type="ECO:0000256" key="2">
    <source>
        <dbReference type="ARBA" id="ARBA00022679"/>
    </source>
</evidence>
<dbReference type="SUPFAM" id="SSF53335">
    <property type="entry name" value="S-adenosyl-L-methionine-dependent methyltransferases"/>
    <property type="match status" value="1"/>
</dbReference>
<keyword evidence="2 5" id="KW-0808">Transferase</keyword>
<keyword evidence="9" id="KW-1185">Reference proteome</keyword>
<dbReference type="EMBL" id="BPRC01000009">
    <property type="protein sequence ID" value="GJE65700.1"/>
    <property type="molecule type" value="Genomic_DNA"/>
</dbReference>
<dbReference type="InterPro" id="IPR040758">
    <property type="entry name" value="PrmC_N"/>
</dbReference>
<feature type="domain" description="Methyltransferase small" evidence="6">
    <location>
        <begin position="134"/>
        <end position="215"/>
    </location>
</feature>
<comment type="function">
    <text evidence="5">Methylates the class 1 translation termination release factors RF1/PrfA and RF2/PrfB on the glutamine residue of the universally conserved GGQ motif.</text>
</comment>
<evidence type="ECO:0000256" key="5">
    <source>
        <dbReference type="HAMAP-Rule" id="MF_02126"/>
    </source>
</evidence>
<dbReference type="CDD" id="cd02440">
    <property type="entry name" value="AdoMet_MTases"/>
    <property type="match status" value="1"/>
</dbReference>
<gene>
    <name evidence="8" type="primary">prmC_2</name>
    <name evidence="5" type="synonym">prmC</name>
    <name evidence="8" type="ORF">LNAOJCKE_2911</name>
</gene>
<dbReference type="InterPro" id="IPR002052">
    <property type="entry name" value="DNA_methylase_N6_adenine_CS"/>
</dbReference>
<dbReference type="GO" id="GO:0032259">
    <property type="term" value="P:methylation"/>
    <property type="evidence" value="ECO:0007669"/>
    <property type="project" value="UniProtKB-KW"/>
</dbReference>
<dbReference type="EC" id="2.1.1.297" evidence="5"/>
<evidence type="ECO:0000313" key="9">
    <source>
        <dbReference type="Proteomes" id="UP001055039"/>
    </source>
</evidence>
<dbReference type="InterPro" id="IPR004556">
    <property type="entry name" value="HemK-like"/>
</dbReference>
<sequence length="307" mass="32313">MGEKARTRPALSGMSFDHTLSREAALRHLVRVFEEAGLPDARTDARFLALHALALTPLDLSLRGREPIGAAGARALSDAAARRCAGEPVARIIGAWEFWGLPFALGPETLVPRSDTESVVEAALRLFPERDRPLHLIDLGTGTGCILVALLHERPKAFGIGVDRAEGALAVARRNAADNGVGDRAAFLCGSWLDALTGPFDLIVSNPPYIAASVVATLAPEVRLHDPHAALDGGADGLDAYRAILRGIARRPGLLAAGGALVLEIGYDQGAALVDLARAMGFEDVNVGRDLAGNDRVVTLRPSLAGR</sequence>
<accession>A0ABQ4UHV9</accession>
<comment type="similarity">
    <text evidence="5">Belongs to the protein N5-glutamine methyltransferase family. PrmC subfamily.</text>
</comment>
<name>A0ABQ4UHV9_9HYPH</name>
<evidence type="ECO:0000256" key="1">
    <source>
        <dbReference type="ARBA" id="ARBA00022603"/>
    </source>
</evidence>
<feature type="binding site" evidence="5">
    <location>
        <begin position="140"/>
        <end position="144"/>
    </location>
    <ligand>
        <name>S-adenosyl-L-methionine</name>
        <dbReference type="ChEBI" id="CHEBI:59789"/>
    </ligand>
</feature>
<feature type="binding site" evidence="5">
    <location>
        <position position="206"/>
    </location>
    <ligand>
        <name>S-adenosyl-L-methionine</name>
        <dbReference type="ChEBI" id="CHEBI:59789"/>
    </ligand>
</feature>
<evidence type="ECO:0000256" key="3">
    <source>
        <dbReference type="ARBA" id="ARBA00022691"/>
    </source>
</evidence>